<feature type="transmembrane region" description="Helical" evidence="1">
    <location>
        <begin position="12"/>
        <end position="35"/>
    </location>
</feature>
<dbReference type="AlphaFoldDB" id="A0A418QZA1"/>
<evidence type="ECO:0000313" key="2">
    <source>
        <dbReference type="EMBL" id="RIY10482.1"/>
    </source>
</evidence>
<evidence type="ECO:0000256" key="1">
    <source>
        <dbReference type="SAM" id="Phobius"/>
    </source>
</evidence>
<keyword evidence="1" id="KW-0472">Membrane</keyword>
<reference evidence="2 3" key="1">
    <citation type="submission" date="2018-09" db="EMBL/GenBank/DDBJ databases">
        <authorList>
            <person name="Zeman M."/>
            <person name="Pardy F."/>
        </authorList>
    </citation>
    <scope>NUCLEOTIDE SEQUENCE [LARGE SCALE GENOMIC DNA]</scope>
    <source>
        <strain evidence="2 3">CCM 8852</strain>
    </source>
</reference>
<keyword evidence="3" id="KW-1185">Reference proteome</keyword>
<dbReference type="Proteomes" id="UP000284250">
    <property type="component" value="Unassembled WGS sequence"/>
</dbReference>
<name>A0A418QZA1_9BACT</name>
<sequence length="111" mass="12333">MTLFNYLRALALFYRLLLPQTALLSAVVLGATWLGAGLLNTPWPPRLGPGLVLMKLATFPVVAYLGQRLRPEQHWLFRNLHLSPGQLWAPVLVLDTVGFGAFVGLLNQLWA</sequence>
<dbReference type="EMBL" id="QYCN01000012">
    <property type="protein sequence ID" value="RIY10482.1"/>
    <property type="molecule type" value="Genomic_DNA"/>
</dbReference>
<accession>A0A418QZA1</accession>
<evidence type="ECO:0000313" key="3">
    <source>
        <dbReference type="Proteomes" id="UP000284250"/>
    </source>
</evidence>
<comment type="caution">
    <text evidence="2">The sequence shown here is derived from an EMBL/GenBank/DDBJ whole genome shotgun (WGS) entry which is preliminary data.</text>
</comment>
<dbReference type="OrthoDB" id="886788at2"/>
<feature type="transmembrane region" description="Helical" evidence="1">
    <location>
        <begin position="87"/>
        <end position="110"/>
    </location>
</feature>
<proteinExistence type="predicted"/>
<reference evidence="2 3" key="2">
    <citation type="submission" date="2019-01" db="EMBL/GenBank/DDBJ databases">
        <title>Hymenobacter humicola sp. nov., isolated from soils in Antarctica.</title>
        <authorList>
            <person name="Sedlacek I."/>
            <person name="Holochova P."/>
            <person name="Kralova S."/>
            <person name="Pantucek R."/>
            <person name="Stankova E."/>
            <person name="Vrbovska V."/>
            <person name="Kristofova L."/>
            <person name="Svec P."/>
            <person name="Busse H.-J."/>
        </authorList>
    </citation>
    <scope>NUCLEOTIDE SEQUENCE [LARGE SCALE GENOMIC DNA]</scope>
    <source>
        <strain evidence="2 3">CCM 8852</strain>
    </source>
</reference>
<feature type="transmembrane region" description="Helical" evidence="1">
    <location>
        <begin position="47"/>
        <end position="66"/>
    </location>
</feature>
<dbReference type="RefSeq" id="WP_119655608.1">
    <property type="nucleotide sequence ID" value="NZ_JBHUOI010000017.1"/>
</dbReference>
<organism evidence="2 3">
    <name type="scientific">Hymenobacter rubripertinctus</name>
    <dbReference type="NCBI Taxonomy" id="2029981"/>
    <lineage>
        <taxon>Bacteria</taxon>
        <taxon>Pseudomonadati</taxon>
        <taxon>Bacteroidota</taxon>
        <taxon>Cytophagia</taxon>
        <taxon>Cytophagales</taxon>
        <taxon>Hymenobacteraceae</taxon>
        <taxon>Hymenobacter</taxon>
    </lineage>
</organism>
<keyword evidence="1" id="KW-0812">Transmembrane</keyword>
<gene>
    <name evidence="2" type="ORF">D0T11_09780</name>
</gene>
<keyword evidence="1" id="KW-1133">Transmembrane helix</keyword>
<protein>
    <submittedName>
        <fullName evidence="2">Uncharacterized protein</fullName>
    </submittedName>
</protein>